<dbReference type="RefSeq" id="WP_069380038.1">
    <property type="nucleotide sequence ID" value="NZ_CP017141.1"/>
</dbReference>
<reference evidence="2 3" key="1">
    <citation type="submission" date="2016-08" db="EMBL/GenBank/DDBJ databases">
        <authorList>
            <person name="Seilhamer J.J."/>
        </authorList>
    </citation>
    <scope>NUCLEOTIDE SEQUENCE [LARGE SCALE GENOMIC DNA]</scope>
    <source>
        <strain evidence="2 3">DX4</strain>
    </source>
</reference>
<gene>
    <name evidence="2" type="ORF">BFS30_15020</name>
</gene>
<protein>
    <submittedName>
        <fullName evidence="2">Uncharacterized protein</fullName>
    </submittedName>
</protein>
<keyword evidence="1" id="KW-0472">Membrane</keyword>
<sequence>MKFWNVLIILRIIFLLFFAIGLPLILHYAGNHHQSDYQMIHTSANEAFILLGLGTALWFIVFIYYIKEFLINLLLKKNDTIQLLECGEKRKGTASYEFEFMDSKPYQRHFEVGNTIGIDGQVGNTKTIVLTAIGLLLLIALAAGILVYTYINESRGYGWRYLYFWHPYIMIPGSFILYLGFLFGTANDVFSKYLDKFVKP</sequence>
<dbReference type="KEGG" id="psty:BFS30_15020"/>
<organism evidence="2 3">
    <name type="scientific">Pedobacter steynii</name>
    <dbReference type="NCBI Taxonomy" id="430522"/>
    <lineage>
        <taxon>Bacteria</taxon>
        <taxon>Pseudomonadati</taxon>
        <taxon>Bacteroidota</taxon>
        <taxon>Sphingobacteriia</taxon>
        <taxon>Sphingobacteriales</taxon>
        <taxon>Sphingobacteriaceae</taxon>
        <taxon>Pedobacter</taxon>
    </lineage>
</organism>
<keyword evidence="1" id="KW-0812">Transmembrane</keyword>
<name>A0A1D7QIA5_9SPHI</name>
<feature type="transmembrane region" description="Helical" evidence="1">
    <location>
        <begin position="47"/>
        <end position="66"/>
    </location>
</feature>
<dbReference type="EMBL" id="CP017141">
    <property type="protein sequence ID" value="AOM78373.1"/>
    <property type="molecule type" value="Genomic_DNA"/>
</dbReference>
<dbReference type="OrthoDB" id="762735at2"/>
<proteinExistence type="predicted"/>
<feature type="transmembrane region" description="Helical" evidence="1">
    <location>
        <begin position="128"/>
        <end position="151"/>
    </location>
</feature>
<accession>A0A1D7QIA5</accession>
<feature type="transmembrane region" description="Helical" evidence="1">
    <location>
        <begin position="6"/>
        <end position="26"/>
    </location>
</feature>
<dbReference type="Proteomes" id="UP000094313">
    <property type="component" value="Chromosome"/>
</dbReference>
<evidence type="ECO:0000256" key="1">
    <source>
        <dbReference type="SAM" id="Phobius"/>
    </source>
</evidence>
<feature type="transmembrane region" description="Helical" evidence="1">
    <location>
        <begin position="163"/>
        <end position="184"/>
    </location>
</feature>
<evidence type="ECO:0000313" key="2">
    <source>
        <dbReference type="EMBL" id="AOM78373.1"/>
    </source>
</evidence>
<dbReference type="AlphaFoldDB" id="A0A1D7QIA5"/>
<keyword evidence="1" id="KW-1133">Transmembrane helix</keyword>
<keyword evidence="3" id="KW-1185">Reference proteome</keyword>
<evidence type="ECO:0000313" key="3">
    <source>
        <dbReference type="Proteomes" id="UP000094313"/>
    </source>
</evidence>